<dbReference type="AlphaFoldDB" id="A0A158BCZ5"/>
<keyword evidence="1" id="KW-0805">Transcription regulation</keyword>
<evidence type="ECO:0000259" key="4">
    <source>
        <dbReference type="PROSITE" id="PS50949"/>
    </source>
</evidence>
<protein>
    <submittedName>
        <fullName evidence="5">GntR family transcriptional regulator</fullName>
    </submittedName>
</protein>
<name>A0A158BCZ5_9BURK</name>
<keyword evidence="3" id="KW-0804">Transcription</keyword>
<dbReference type="SMART" id="SM00895">
    <property type="entry name" value="FCD"/>
    <property type="match status" value="1"/>
</dbReference>
<dbReference type="STRING" id="1777137.AWB76_04027"/>
<evidence type="ECO:0000313" key="5">
    <source>
        <dbReference type="EMBL" id="SAK67893.1"/>
    </source>
</evidence>
<evidence type="ECO:0000256" key="3">
    <source>
        <dbReference type="ARBA" id="ARBA00023163"/>
    </source>
</evidence>
<dbReference type="InterPro" id="IPR036390">
    <property type="entry name" value="WH_DNA-bd_sf"/>
</dbReference>
<dbReference type="InterPro" id="IPR036388">
    <property type="entry name" value="WH-like_DNA-bd_sf"/>
</dbReference>
<gene>
    <name evidence="5" type="ORF">AWB76_04027</name>
</gene>
<dbReference type="InterPro" id="IPR011711">
    <property type="entry name" value="GntR_C"/>
</dbReference>
<dbReference type="EMBL" id="FCOI02000013">
    <property type="protein sequence ID" value="SAK67893.1"/>
    <property type="molecule type" value="Genomic_DNA"/>
</dbReference>
<dbReference type="GO" id="GO:0003700">
    <property type="term" value="F:DNA-binding transcription factor activity"/>
    <property type="evidence" value="ECO:0007669"/>
    <property type="project" value="InterPro"/>
</dbReference>
<evidence type="ECO:0000256" key="2">
    <source>
        <dbReference type="ARBA" id="ARBA00023125"/>
    </source>
</evidence>
<dbReference type="Proteomes" id="UP000054624">
    <property type="component" value="Unassembled WGS sequence"/>
</dbReference>
<dbReference type="InterPro" id="IPR008920">
    <property type="entry name" value="TF_FadR/GntR_C"/>
</dbReference>
<proteinExistence type="predicted"/>
<dbReference type="CDD" id="cd07377">
    <property type="entry name" value="WHTH_GntR"/>
    <property type="match status" value="1"/>
</dbReference>
<dbReference type="Gene3D" id="1.10.10.10">
    <property type="entry name" value="Winged helix-like DNA-binding domain superfamily/Winged helix DNA-binding domain"/>
    <property type="match status" value="1"/>
</dbReference>
<sequence>MGKREPDQARNSFALTARAGALYSCRILYPDIPVEIMPAKLLKLQARTDYVDEVYKVLLDAISSGSLAPGTRITQEEIAEQLAVSRSPVLQALRLLKKDGLVVDAPGRGLLVTPLDPAWISHLYEIRGALDSLAARLAAERGAKIDKTIIANGRRVSKSDDVKAMIDADMAFHHAIYTASGNPLIAETAQMHWVHLRRVMGAVLQASGQRKSIWDEHAAIAAAIAEGDGRRAAELTDLHTANARKNLVERLGLVLNEQRDRESEAT</sequence>
<evidence type="ECO:0000256" key="1">
    <source>
        <dbReference type="ARBA" id="ARBA00023015"/>
    </source>
</evidence>
<feature type="domain" description="HTH gntR-type" evidence="4">
    <location>
        <begin position="48"/>
        <end position="115"/>
    </location>
</feature>
<dbReference type="InterPro" id="IPR000524">
    <property type="entry name" value="Tscrpt_reg_HTH_GntR"/>
</dbReference>
<dbReference type="Pfam" id="PF00392">
    <property type="entry name" value="GntR"/>
    <property type="match status" value="1"/>
</dbReference>
<dbReference type="SMART" id="SM00345">
    <property type="entry name" value="HTH_GNTR"/>
    <property type="match status" value="1"/>
</dbReference>
<accession>A0A158BCZ5</accession>
<dbReference type="PANTHER" id="PTHR43537:SF45">
    <property type="entry name" value="GNTR FAMILY REGULATORY PROTEIN"/>
    <property type="match status" value="1"/>
</dbReference>
<dbReference type="SUPFAM" id="SSF46785">
    <property type="entry name" value="Winged helix' DNA-binding domain"/>
    <property type="match status" value="1"/>
</dbReference>
<reference evidence="6" key="1">
    <citation type="submission" date="2016-01" db="EMBL/GenBank/DDBJ databases">
        <authorList>
            <person name="Peeters Charlotte."/>
        </authorList>
    </citation>
    <scope>NUCLEOTIDE SEQUENCE [LARGE SCALE GENOMIC DNA]</scope>
</reference>
<keyword evidence="2" id="KW-0238">DNA-binding</keyword>
<dbReference type="SUPFAM" id="SSF48008">
    <property type="entry name" value="GntR ligand-binding domain-like"/>
    <property type="match status" value="1"/>
</dbReference>
<evidence type="ECO:0000313" key="6">
    <source>
        <dbReference type="Proteomes" id="UP000054624"/>
    </source>
</evidence>
<dbReference type="Gene3D" id="1.20.120.530">
    <property type="entry name" value="GntR ligand-binding domain-like"/>
    <property type="match status" value="1"/>
</dbReference>
<dbReference type="Pfam" id="PF07729">
    <property type="entry name" value="FCD"/>
    <property type="match status" value="1"/>
</dbReference>
<keyword evidence="6" id="KW-1185">Reference proteome</keyword>
<organism evidence="5 6">
    <name type="scientific">Caballeronia temeraria</name>
    <dbReference type="NCBI Taxonomy" id="1777137"/>
    <lineage>
        <taxon>Bacteria</taxon>
        <taxon>Pseudomonadati</taxon>
        <taxon>Pseudomonadota</taxon>
        <taxon>Betaproteobacteria</taxon>
        <taxon>Burkholderiales</taxon>
        <taxon>Burkholderiaceae</taxon>
        <taxon>Caballeronia</taxon>
    </lineage>
</organism>
<dbReference type="PROSITE" id="PS50949">
    <property type="entry name" value="HTH_GNTR"/>
    <property type="match status" value="1"/>
</dbReference>
<dbReference type="GO" id="GO:0003677">
    <property type="term" value="F:DNA binding"/>
    <property type="evidence" value="ECO:0007669"/>
    <property type="project" value="UniProtKB-KW"/>
</dbReference>
<dbReference type="PANTHER" id="PTHR43537">
    <property type="entry name" value="TRANSCRIPTIONAL REGULATOR, GNTR FAMILY"/>
    <property type="match status" value="1"/>
</dbReference>